<dbReference type="InterPro" id="IPR002504">
    <property type="entry name" value="NADK"/>
</dbReference>
<comment type="function">
    <text evidence="8">Involved in the regulation of the intracellular balance of NAD and NADP, and is a key enzyme in the biosynthesis of NADP. Catalyzes specifically the phosphorylation on 2'-hydroxyl of the adenosine moiety of NAD to yield NADP.</text>
</comment>
<dbReference type="Proteomes" id="UP000000391">
    <property type="component" value="Chromosome"/>
</dbReference>
<dbReference type="GO" id="GO:0005737">
    <property type="term" value="C:cytoplasm"/>
    <property type="evidence" value="ECO:0007669"/>
    <property type="project" value="UniProtKB-SubCell"/>
</dbReference>
<feature type="binding site" evidence="8">
    <location>
        <position position="206"/>
    </location>
    <ligand>
        <name>NAD(+)</name>
        <dbReference type="ChEBI" id="CHEBI:57540"/>
    </ligand>
</feature>
<keyword evidence="10" id="KW-1185">Reference proteome</keyword>
<dbReference type="HAMAP" id="MF_00361">
    <property type="entry name" value="NAD_kinase"/>
    <property type="match status" value="1"/>
</dbReference>
<dbReference type="PANTHER" id="PTHR20275">
    <property type="entry name" value="NAD KINASE"/>
    <property type="match status" value="1"/>
</dbReference>
<comment type="caution">
    <text evidence="8">Lacks conserved residue(s) required for the propagation of feature annotation.</text>
</comment>
<evidence type="ECO:0000256" key="6">
    <source>
        <dbReference type="ARBA" id="ARBA00022857"/>
    </source>
</evidence>
<dbReference type="InterPro" id="IPR017437">
    <property type="entry name" value="ATP-NAD_kinase_PpnK-typ_C"/>
</dbReference>
<keyword evidence="5 8" id="KW-0067">ATP-binding</keyword>
<dbReference type="GO" id="GO:0046872">
    <property type="term" value="F:metal ion binding"/>
    <property type="evidence" value="ECO:0007669"/>
    <property type="project" value="UniProtKB-UniRule"/>
</dbReference>
<dbReference type="STRING" id="644295.Metev_0434"/>
<evidence type="ECO:0000256" key="8">
    <source>
        <dbReference type="HAMAP-Rule" id="MF_00361"/>
    </source>
</evidence>
<feature type="binding site" evidence="8">
    <location>
        <begin position="182"/>
        <end position="187"/>
    </location>
    <ligand>
        <name>NAD(+)</name>
        <dbReference type="ChEBI" id="CHEBI:57540"/>
    </ligand>
</feature>
<evidence type="ECO:0000256" key="4">
    <source>
        <dbReference type="ARBA" id="ARBA00022777"/>
    </source>
</evidence>
<dbReference type="GeneID" id="9346053"/>
<proteinExistence type="inferred from homology"/>
<dbReference type="EMBL" id="CP002069">
    <property type="protein sequence ID" value="ADI73352.1"/>
    <property type="molecule type" value="Genomic_DNA"/>
</dbReference>
<dbReference type="Gene3D" id="2.60.200.30">
    <property type="entry name" value="Probable inorganic polyphosphate/atp-NAD kinase, domain 2"/>
    <property type="match status" value="1"/>
</dbReference>
<comment type="subcellular location">
    <subcellularLocation>
        <location evidence="8">Cytoplasm</location>
    </subcellularLocation>
</comment>
<dbReference type="RefSeq" id="WP_013193920.1">
    <property type="nucleotide sequence ID" value="NC_014253.1"/>
</dbReference>
<gene>
    <name evidence="8" type="primary">nadK</name>
    <name evidence="9" type="ordered locus">Metev_0434</name>
</gene>
<evidence type="ECO:0000256" key="3">
    <source>
        <dbReference type="ARBA" id="ARBA00022741"/>
    </source>
</evidence>
<accession>D7E810</accession>
<keyword evidence="7 8" id="KW-0520">NAD</keyword>
<comment type="catalytic activity">
    <reaction evidence="8">
        <text>NAD(+) + ATP = ADP + NADP(+) + H(+)</text>
        <dbReference type="Rhea" id="RHEA:18629"/>
        <dbReference type="ChEBI" id="CHEBI:15378"/>
        <dbReference type="ChEBI" id="CHEBI:30616"/>
        <dbReference type="ChEBI" id="CHEBI:57540"/>
        <dbReference type="ChEBI" id="CHEBI:58349"/>
        <dbReference type="ChEBI" id="CHEBI:456216"/>
        <dbReference type="EC" id="2.7.1.23"/>
    </reaction>
</comment>
<comment type="similarity">
    <text evidence="8">Belongs to the NAD kinase family.</text>
</comment>
<feature type="binding site" evidence="8">
    <location>
        <begin position="73"/>
        <end position="74"/>
    </location>
    <ligand>
        <name>NAD(+)</name>
        <dbReference type="ChEBI" id="CHEBI:57540"/>
    </ligand>
</feature>
<dbReference type="PANTHER" id="PTHR20275:SF43">
    <property type="entry name" value="BIFUNCTIONAL NADP PHOSPHATASE_NAD KINASE"/>
    <property type="match status" value="1"/>
</dbReference>
<keyword evidence="1 8" id="KW-0963">Cytoplasm</keyword>
<dbReference type="AlphaFoldDB" id="D7E810"/>
<evidence type="ECO:0000313" key="10">
    <source>
        <dbReference type="Proteomes" id="UP000000391"/>
    </source>
</evidence>
<comment type="cofactor">
    <cofactor evidence="8">
        <name>a divalent metal cation</name>
        <dbReference type="ChEBI" id="CHEBI:60240"/>
    </cofactor>
</comment>
<keyword evidence="6 8" id="KW-0521">NADP</keyword>
<keyword evidence="4 8" id="KW-0418">Kinase</keyword>
<reference evidence="9 10" key="1">
    <citation type="submission" date="2010-06" db="EMBL/GenBank/DDBJ databases">
        <title>Complete sequence chromosome of Methanohalobium evestigatum Z-7303.</title>
        <authorList>
            <consortium name="US DOE Joint Genome Institute"/>
            <person name="Lucas S."/>
            <person name="Copeland A."/>
            <person name="Lapidus A."/>
            <person name="Cheng J.-F."/>
            <person name="Bruce D."/>
            <person name="Goodwin L."/>
            <person name="Pitluck S."/>
            <person name="Saunders E."/>
            <person name="Detter J.C."/>
            <person name="Han C."/>
            <person name="Tapia R."/>
            <person name="Land M."/>
            <person name="Hauser L."/>
            <person name="Kyrpides N."/>
            <person name="Mikhailova N."/>
            <person name="Sieprawska-Lupa M."/>
            <person name="Whitman W.B."/>
            <person name="Anderson I."/>
            <person name="Woyke T."/>
        </authorList>
    </citation>
    <scope>NUCLEOTIDE SEQUENCE [LARGE SCALE GENOMIC DNA]</scope>
    <source>
        <strain evidence="10">ATCC BAA-1072 / DSM 3721 / NBRC 107634 / OCM 161 / Z-7303</strain>
    </source>
</reference>
<evidence type="ECO:0000313" key="9">
    <source>
        <dbReference type="EMBL" id="ADI73352.1"/>
    </source>
</evidence>
<evidence type="ECO:0000256" key="1">
    <source>
        <dbReference type="ARBA" id="ARBA00022490"/>
    </source>
</evidence>
<dbReference type="OrthoDB" id="77798at2157"/>
<dbReference type="Pfam" id="PF01513">
    <property type="entry name" value="NAD_kinase"/>
    <property type="match status" value="1"/>
</dbReference>
<keyword evidence="3 8" id="KW-0547">Nucleotide-binding</keyword>
<dbReference type="InterPro" id="IPR016064">
    <property type="entry name" value="NAD/diacylglycerol_kinase_sf"/>
</dbReference>
<dbReference type="Gene3D" id="3.40.50.10330">
    <property type="entry name" value="Probable inorganic polyphosphate/atp-NAD kinase, domain 1"/>
    <property type="match status" value="1"/>
</dbReference>
<dbReference type="GO" id="GO:0006741">
    <property type="term" value="P:NADP+ biosynthetic process"/>
    <property type="evidence" value="ECO:0007669"/>
    <property type="project" value="UniProtKB-UniRule"/>
</dbReference>
<feature type="binding site" evidence="8">
    <location>
        <position position="169"/>
    </location>
    <ligand>
        <name>NAD(+)</name>
        <dbReference type="ChEBI" id="CHEBI:57540"/>
    </ligand>
</feature>
<dbReference type="InterPro" id="IPR017438">
    <property type="entry name" value="ATP-NAD_kinase_N"/>
</dbReference>
<dbReference type="SUPFAM" id="SSF111331">
    <property type="entry name" value="NAD kinase/diacylglycerol kinase-like"/>
    <property type="match status" value="1"/>
</dbReference>
<feature type="binding site" evidence="8">
    <location>
        <position position="241"/>
    </location>
    <ligand>
        <name>NAD(+)</name>
        <dbReference type="ChEBI" id="CHEBI:57540"/>
    </ligand>
</feature>
<evidence type="ECO:0000256" key="2">
    <source>
        <dbReference type="ARBA" id="ARBA00022679"/>
    </source>
</evidence>
<feature type="binding site" evidence="8">
    <location>
        <position position="152"/>
    </location>
    <ligand>
        <name>NAD(+)</name>
        <dbReference type="ChEBI" id="CHEBI:57540"/>
    </ligand>
</feature>
<dbReference type="KEGG" id="mev:Metev_0434"/>
<dbReference type="HOGENOM" id="CLU_008831_0_2_2"/>
<feature type="active site" description="Proton acceptor" evidence="8">
    <location>
        <position position="73"/>
    </location>
</feature>
<evidence type="ECO:0000256" key="7">
    <source>
        <dbReference type="ARBA" id="ARBA00023027"/>
    </source>
</evidence>
<feature type="binding site" evidence="8">
    <location>
        <position position="171"/>
    </location>
    <ligand>
        <name>NAD(+)</name>
        <dbReference type="ChEBI" id="CHEBI:57540"/>
    </ligand>
</feature>
<dbReference type="Pfam" id="PF20143">
    <property type="entry name" value="NAD_kinase_C"/>
    <property type="match status" value="1"/>
</dbReference>
<dbReference type="EC" id="2.7.1.23" evidence="8"/>
<dbReference type="GO" id="GO:0003951">
    <property type="term" value="F:NAD+ kinase activity"/>
    <property type="evidence" value="ECO:0007669"/>
    <property type="project" value="UniProtKB-UniRule"/>
</dbReference>
<keyword evidence="2 8" id="KW-0808">Transferase</keyword>
<dbReference type="GO" id="GO:0019674">
    <property type="term" value="P:NAD+ metabolic process"/>
    <property type="evidence" value="ECO:0007669"/>
    <property type="project" value="InterPro"/>
</dbReference>
<feature type="binding site" evidence="8">
    <location>
        <begin position="141"/>
        <end position="142"/>
    </location>
    <ligand>
        <name>NAD(+)</name>
        <dbReference type="ChEBI" id="CHEBI:57540"/>
    </ligand>
</feature>
<name>D7E810_METEZ</name>
<sequence>MKIKKIGLVSRLDHEGALEMTKSIIDEFSSVVEIAVSPNTAKEIGIEDDVIRIEAIEDMRNTGVEFLIVVGGDGTVLLTLSRMYDPIPILGINMGKVGFLVDTEPEEALSTIEKALHGFTYNEQIRLGVKLNGDILPPATNEIVLMTGRPAKILTTKVKIDDYELEELRSDGIVFSTPTGSTAYAMSAGGPIIDPRVNAALIVPLAPFKLSSRPLVVPADCVINVETTIPEKEAILVIDGQHTYKIHENHVVTLTKADQPARFVKSSIYRFYDKIQYKLC</sequence>
<dbReference type="GO" id="GO:0005524">
    <property type="term" value="F:ATP binding"/>
    <property type="evidence" value="ECO:0007669"/>
    <property type="project" value="UniProtKB-KW"/>
</dbReference>
<evidence type="ECO:0000256" key="5">
    <source>
        <dbReference type="ARBA" id="ARBA00022840"/>
    </source>
</evidence>
<organism evidence="9 10">
    <name type="scientific">Methanohalobium evestigatum (strain ATCC BAA-1072 / DSM 3721 / NBRC 107634 / OCM 161 / Z-7303)</name>
    <dbReference type="NCBI Taxonomy" id="644295"/>
    <lineage>
        <taxon>Archaea</taxon>
        <taxon>Methanobacteriati</taxon>
        <taxon>Methanobacteriota</taxon>
        <taxon>Stenosarchaea group</taxon>
        <taxon>Methanomicrobia</taxon>
        <taxon>Methanosarcinales</taxon>
        <taxon>Methanosarcinaceae</taxon>
        <taxon>Methanohalobium</taxon>
    </lineage>
</organism>
<protein>
    <recommendedName>
        <fullName evidence="8">NAD kinase</fullName>
        <ecNumber evidence="8">2.7.1.23</ecNumber>
    </recommendedName>
    <alternativeName>
        <fullName evidence="8">ATP-dependent NAD kinase</fullName>
    </alternativeName>
</protein>